<dbReference type="AlphaFoldDB" id="A0A1Z3U7X0"/>
<dbReference type="EMBL" id="CP022048">
    <property type="protein sequence ID" value="ASE39355.1"/>
    <property type="molecule type" value="Genomic_DNA"/>
</dbReference>
<protein>
    <submittedName>
        <fullName evidence="2">DUF935 domain-containing protein</fullName>
    </submittedName>
</protein>
<dbReference type="KEGG" id="bvc:CEP68_07480"/>
<dbReference type="InterPro" id="IPR009279">
    <property type="entry name" value="Portal_Mu"/>
</dbReference>
<feature type="region of interest" description="Disordered" evidence="1">
    <location>
        <begin position="420"/>
        <end position="472"/>
    </location>
</feature>
<dbReference type="Pfam" id="PF06074">
    <property type="entry name" value="Portal_Mu"/>
    <property type="match status" value="1"/>
</dbReference>
<dbReference type="GeneID" id="34016179"/>
<reference evidence="3" key="1">
    <citation type="submission" date="2017-06" db="EMBL/GenBank/DDBJ databases">
        <title>FDA dAtabase for Regulatory Grade micrObial Sequences (FDA-ARGOS): Supporting development and validation of Infectious Disease Dx tests.</title>
        <authorList>
            <person name="Minogue T."/>
            <person name="Wolcott M."/>
            <person name="Wasieloski L."/>
            <person name="Aguilar W."/>
            <person name="Moore D."/>
            <person name="Tallon L."/>
            <person name="Sadzewicz L."/>
            <person name="Sengamalay N."/>
            <person name="Ott S."/>
            <person name="Godinez A."/>
            <person name="Nagaraj S."/>
            <person name="Nadendla S."/>
            <person name="Geyer C."/>
            <person name="Sichtig H."/>
        </authorList>
    </citation>
    <scope>NUCLEOTIDE SEQUENCE [LARGE SCALE GENOMIC DNA]</scope>
    <source>
        <strain evidence="3">FDAARGOS_289</strain>
    </source>
</reference>
<gene>
    <name evidence="2" type="ORF">CEP68_07480</name>
</gene>
<accession>A0A1Z3U7X0</accession>
<evidence type="ECO:0000313" key="3">
    <source>
        <dbReference type="Proteomes" id="UP000197050"/>
    </source>
</evidence>
<sequence>MTDLVQPGLSKSGLIDLYGRPLNVASAATKAEIAEVVARPTTTGVRQAWNNSTVAAGLTPGRLASMLQRAADGDAHDYLTLAEEMEERDWHYASELGKRKLAVMGLDRNVKAASDDPRDIEIAEAVRTEIIEDEAFEDLCAGALDALGKGYAVVEIGWSTGKRWVPNQYAWRDPRWFQWDRETGHSLRMLDTADMANGVELRPFKFAVHRPNLKMGLPVRGGLARLAAWAFLFKFYGVKDWATFAESYGQPLRLGKYDASATPKDVDILFNAVSMIGTDCAAVIPKAMEIEFVKAEGGTGSGADLYQKFAEFLDKQVSKAVVGQDGTSSMQSGGGYAQAKVLDGVRGDICETDAKQLARTIRRDVIEPFVLFNYGPDAAIPGLRLETPETEDLKALSEALAPMIDRGLKVKSSQLREKFGLETPEGDDEVLGPQVKPTTTPPVEAAASDDKAQNRRQARAVNRAQDDDGKPADRMEELAAEAMAGWTEDLDPMVEPFERLAAASNSYAEFEAGIADAVAGMDASVLARTLGAAFFKARAHGDVHDDPED</sequence>
<organism evidence="2 3">
    <name type="scientific">Brevundimonas vesicularis</name>
    <name type="common">Pseudomonas vesicularis</name>
    <dbReference type="NCBI Taxonomy" id="41276"/>
    <lineage>
        <taxon>Bacteria</taxon>
        <taxon>Pseudomonadati</taxon>
        <taxon>Pseudomonadota</taxon>
        <taxon>Alphaproteobacteria</taxon>
        <taxon>Caulobacterales</taxon>
        <taxon>Caulobacteraceae</taxon>
        <taxon>Brevundimonas</taxon>
    </lineage>
</organism>
<name>A0A1Z3U7X0_BREVE</name>
<proteinExistence type="predicted"/>
<dbReference type="RefSeq" id="WP_088582548.1">
    <property type="nucleotide sequence ID" value="NZ_CP022048.2"/>
</dbReference>
<evidence type="ECO:0000313" key="2">
    <source>
        <dbReference type="EMBL" id="ASE39355.1"/>
    </source>
</evidence>
<evidence type="ECO:0000256" key="1">
    <source>
        <dbReference type="SAM" id="MobiDB-lite"/>
    </source>
</evidence>
<dbReference type="Proteomes" id="UP000197050">
    <property type="component" value="Chromosome"/>
</dbReference>